<feature type="transmembrane region" description="Helical" evidence="1">
    <location>
        <begin position="178"/>
        <end position="202"/>
    </location>
</feature>
<evidence type="ECO:0000313" key="4">
    <source>
        <dbReference type="Proteomes" id="UP000244089"/>
    </source>
</evidence>
<proteinExistence type="predicted"/>
<keyword evidence="1" id="KW-1133">Transmembrane helix</keyword>
<evidence type="ECO:0000313" key="5">
    <source>
        <dbReference type="Proteomes" id="UP000295176"/>
    </source>
</evidence>
<feature type="transmembrane region" description="Helical" evidence="1">
    <location>
        <begin position="222"/>
        <end position="242"/>
    </location>
</feature>
<comment type="caution">
    <text evidence="2">The sequence shown here is derived from an EMBL/GenBank/DDBJ whole genome shotgun (WGS) entry which is preliminary data.</text>
</comment>
<reference evidence="2 4" key="1">
    <citation type="submission" date="2018-04" db="EMBL/GenBank/DDBJ databases">
        <title>Subsurface microbial communities from deep shales in Ohio and West Virginia, USA.</title>
        <authorList>
            <person name="Wrighton K."/>
        </authorList>
    </citation>
    <scope>NUCLEOTIDE SEQUENCE [LARGE SCALE GENOMIC DNA]</scope>
    <source>
        <strain evidence="3 5">MSL 7</strain>
        <strain evidence="2 4">WC1</strain>
    </source>
</reference>
<dbReference type="RefSeq" id="WP_108142313.1">
    <property type="nucleotide sequence ID" value="NZ_QAXS01000041.1"/>
</dbReference>
<evidence type="ECO:0000313" key="3">
    <source>
        <dbReference type="EMBL" id="TDP91231.1"/>
    </source>
</evidence>
<name>A0A2T5RG60_9FIRM</name>
<keyword evidence="1" id="KW-0812">Transmembrane</keyword>
<dbReference type="Proteomes" id="UP000295176">
    <property type="component" value="Unassembled WGS sequence"/>
</dbReference>
<accession>A0A2T5RG60</accession>
<evidence type="ECO:0008006" key="6">
    <source>
        <dbReference type="Google" id="ProtNLM"/>
    </source>
</evidence>
<feature type="transmembrane region" description="Helical" evidence="1">
    <location>
        <begin position="136"/>
        <end position="157"/>
    </location>
</feature>
<dbReference type="AlphaFoldDB" id="A0A2T5RG60"/>
<feature type="transmembrane region" description="Helical" evidence="1">
    <location>
        <begin position="12"/>
        <end position="32"/>
    </location>
</feature>
<dbReference type="EMBL" id="SNXX01000018">
    <property type="protein sequence ID" value="TDP91231.1"/>
    <property type="molecule type" value="Genomic_DNA"/>
</dbReference>
<protein>
    <recommendedName>
        <fullName evidence="6">ABC-2 family transporter</fullName>
    </recommendedName>
</protein>
<sequence length="253" mass="29234">MKSLISLIKKEVRQLNILIIVSTLIIAAWEWFLITRTENWPQGLSFGLGFIPLFFMPLIMLFLAYNSYRSEWGANTIYLLKILPRRGYEINFAKVFPAFAYYLILSGALILVNLYFHQGFLEQAFRQAPEMLGREVFSEFLLLAYLSYLITGIQIYLITQFSYLVATFFNRFRLLISILVFILSHYLILRIGGFLNYLFNWLPDFPLSIFTETPAGVSETTIYIGSAPFMVIAVIMIGLFFLNSRLLASDVDV</sequence>
<dbReference type="Proteomes" id="UP000244089">
    <property type="component" value="Unassembled WGS sequence"/>
</dbReference>
<evidence type="ECO:0000313" key="2">
    <source>
        <dbReference type="EMBL" id="PTV93431.1"/>
    </source>
</evidence>
<gene>
    <name evidence="3" type="ORF">C7957_11830</name>
    <name evidence="2" type="ORF">C8C76_14118</name>
</gene>
<dbReference type="EMBL" id="QAXS01000041">
    <property type="protein sequence ID" value="PTV93431.1"/>
    <property type="molecule type" value="Genomic_DNA"/>
</dbReference>
<evidence type="ECO:0000256" key="1">
    <source>
        <dbReference type="SAM" id="Phobius"/>
    </source>
</evidence>
<feature type="transmembrane region" description="Helical" evidence="1">
    <location>
        <begin position="95"/>
        <end position="116"/>
    </location>
</feature>
<dbReference type="OrthoDB" id="2112835at2"/>
<organism evidence="2 4">
    <name type="scientific">Halanaerobium saccharolyticum</name>
    <dbReference type="NCBI Taxonomy" id="43595"/>
    <lineage>
        <taxon>Bacteria</taxon>
        <taxon>Bacillati</taxon>
        <taxon>Bacillota</taxon>
        <taxon>Clostridia</taxon>
        <taxon>Halanaerobiales</taxon>
        <taxon>Halanaerobiaceae</taxon>
        <taxon>Halanaerobium</taxon>
    </lineage>
</organism>
<feature type="transmembrane region" description="Helical" evidence="1">
    <location>
        <begin position="44"/>
        <end position="65"/>
    </location>
</feature>
<keyword evidence="1" id="KW-0472">Membrane</keyword>